<dbReference type="OrthoDB" id="76567at2759"/>
<dbReference type="KEGG" id="ure:UREG_05016"/>
<reference evidence="2" key="1">
    <citation type="journal article" date="2009" name="Genome Res.">
        <title>Comparative genomic analyses of the human fungal pathogens Coccidioides and their relatives.</title>
        <authorList>
            <person name="Sharpton T.J."/>
            <person name="Stajich J.E."/>
            <person name="Rounsley S.D."/>
            <person name="Gardner M.J."/>
            <person name="Wortman J.R."/>
            <person name="Jordar V.S."/>
            <person name="Maiti R."/>
            <person name="Kodira C.D."/>
            <person name="Neafsey D.E."/>
            <person name="Zeng Q."/>
            <person name="Hung C.-Y."/>
            <person name="McMahan C."/>
            <person name="Muszewska A."/>
            <person name="Grynberg M."/>
            <person name="Mandel M.A."/>
            <person name="Kellner E.M."/>
            <person name="Barker B.M."/>
            <person name="Galgiani J.N."/>
            <person name="Orbach M.J."/>
            <person name="Kirkland T.N."/>
            <person name="Cole G.T."/>
            <person name="Henn M.R."/>
            <person name="Birren B.W."/>
            <person name="Taylor J.W."/>
        </authorList>
    </citation>
    <scope>NUCLEOTIDE SEQUENCE [LARGE SCALE GENOMIC DNA]</scope>
    <source>
        <strain evidence="2">UAMH 1704</strain>
    </source>
</reference>
<dbReference type="eggNOG" id="ENOG502SUK3">
    <property type="taxonomic scope" value="Eukaryota"/>
</dbReference>
<gene>
    <name evidence="1" type="ORF">UREG_05016</name>
</gene>
<protein>
    <submittedName>
        <fullName evidence="1">Uncharacterized protein</fullName>
    </submittedName>
</protein>
<dbReference type="Proteomes" id="UP000002058">
    <property type="component" value="Unassembled WGS sequence"/>
</dbReference>
<organism evidence="1 2">
    <name type="scientific">Uncinocarpus reesii (strain UAMH 1704)</name>
    <dbReference type="NCBI Taxonomy" id="336963"/>
    <lineage>
        <taxon>Eukaryota</taxon>
        <taxon>Fungi</taxon>
        <taxon>Dikarya</taxon>
        <taxon>Ascomycota</taxon>
        <taxon>Pezizomycotina</taxon>
        <taxon>Eurotiomycetes</taxon>
        <taxon>Eurotiomycetidae</taxon>
        <taxon>Onygenales</taxon>
        <taxon>Onygenaceae</taxon>
        <taxon>Uncinocarpus</taxon>
    </lineage>
</organism>
<dbReference type="GeneID" id="8443326"/>
<keyword evidence="2" id="KW-1185">Reference proteome</keyword>
<proteinExistence type="predicted"/>
<accession>C4JRC7</accession>
<name>C4JRC7_UNCRE</name>
<dbReference type="HOGENOM" id="CLU_062454_1_0_1"/>
<dbReference type="OMA" id="RINMNTM"/>
<dbReference type="AlphaFoldDB" id="C4JRC7"/>
<sequence length="222" mass="24781">MPTRIHDTQQQWIKNETAGWLLAGSLTRAEYEILDIAAGSRFENFQAPYSASSKEPDLCICPNTQPLPQIVIETGWPESWPRLHQDADLWDDGRVASAIELFGRDSARNVRLQQTERPTPLTPARSHLNSSLRPCERPKVCQGFKGTKIYGGDLRINMNTMQQDIFPVPITGAPQTLPITRRQLFGAYLLAGRNGNDGFQLSVENLRAIATQRIQAMGLTPA</sequence>
<evidence type="ECO:0000313" key="1">
    <source>
        <dbReference type="EMBL" id="EEP80174.1"/>
    </source>
</evidence>
<dbReference type="VEuPathDB" id="FungiDB:UREG_05016"/>
<dbReference type="RefSeq" id="XP_002584327.1">
    <property type="nucleotide sequence ID" value="XM_002584281.1"/>
</dbReference>
<dbReference type="EMBL" id="CH476617">
    <property type="protein sequence ID" value="EEP80174.1"/>
    <property type="molecule type" value="Genomic_DNA"/>
</dbReference>
<dbReference type="InParanoid" id="C4JRC7"/>
<evidence type="ECO:0000313" key="2">
    <source>
        <dbReference type="Proteomes" id="UP000002058"/>
    </source>
</evidence>